<organism evidence="3 4">
    <name type="scientific">Trichoderma arundinaceum</name>
    <dbReference type="NCBI Taxonomy" id="490622"/>
    <lineage>
        <taxon>Eukaryota</taxon>
        <taxon>Fungi</taxon>
        <taxon>Dikarya</taxon>
        <taxon>Ascomycota</taxon>
        <taxon>Pezizomycotina</taxon>
        <taxon>Sordariomycetes</taxon>
        <taxon>Hypocreomycetidae</taxon>
        <taxon>Hypocreales</taxon>
        <taxon>Hypocreaceae</taxon>
        <taxon>Trichoderma</taxon>
    </lineage>
</organism>
<evidence type="ECO:0000256" key="2">
    <source>
        <dbReference type="SAM" id="MobiDB-lite"/>
    </source>
</evidence>
<proteinExistence type="inferred from homology"/>
<sequence>ALSQAGRTVLITGGSGGIGYGIALAFAAAGADRVIIVGRDEARQQAAAASLAAEAGPGSHTKFEGRAASPGSPEDVESLWNALVTEGVLVDVLVLNAAMTGDALESSLWARGWESTWEQFIVHKYLVNVATSAIHDWPAGVATKAYGLTKNSGVLLLQQLARDTPVSKMQIVSFHPGAILTPAAKSTGATERTLDWDNVSLPSSVAIWAASDEAAFLHGRFIWSAWDVEELQSGPLRERIEQDEQYLRIGVHGV</sequence>
<dbReference type="AlphaFoldDB" id="A0A395N7Y0"/>
<name>A0A395N7Y0_TRIAR</name>
<dbReference type="Proteomes" id="UP000266272">
    <property type="component" value="Unassembled WGS sequence"/>
</dbReference>
<dbReference type="SUPFAM" id="SSF51735">
    <property type="entry name" value="NAD(P)-binding Rossmann-fold domains"/>
    <property type="match status" value="1"/>
</dbReference>
<dbReference type="Gene3D" id="3.40.50.720">
    <property type="entry name" value="NAD(P)-binding Rossmann-like Domain"/>
    <property type="match status" value="1"/>
</dbReference>
<dbReference type="GO" id="GO:0048038">
    <property type="term" value="F:quinone binding"/>
    <property type="evidence" value="ECO:0007669"/>
    <property type="project" value="TreeGrafter"/>
</dbReference>
<gene>
    <name evidence="3" type="ORF">TARUN_10275</name>
</gene>
<evidence type="ECO:0000313" key="4">
    <source>
        <dbReference type="Proteomes" id="UP000266272"/>
    </source>
</evidence>
<dbReference type="OrthoDB" id="1933717at2759"/>
<protein>
    <submittedName>
        <fullName evidence="3">Uncharacterized protein</fullName>
    </submittedName>
</protein>
<dbReference type="PANTHER" id="PTHR42760">
    <property type="entry name" value="SHORT-CHAIN DEHYDROGENASES/REDUCTASES FAMILY MEMBER"/>
    <property type="match status" value="1"/>
</dbReference>
<evidence type="ECO:0000256" key="1">
    <source>
        <dbReference type="ARBA" id="ARBA00006484"/>
    </source>
</evidence>
<dbReference type="EMBL" id="PXOA01001054">
    <property type="protein sequence ID" value="RFU71984.1"/>
    <property type="molecule type" value="Genomic_DNA"/>
</dbReference>
<evidence type="ECO:0000313" key="3">
    <source>
        <dbReference type="EMBL" id="RFU71984.1"/>
    </source>
</evidence>
<dbReference type="PRINTS" id="PR00081">
    <property type="entry name" value="GDHRDH"/>
</dbReference>
<accession>A0A395N7Y0</accession>
<dbReference type="InterPro" id="IPR036291">
    <property type="entry name" value="NAD(P)-bd_dom_sf"/>
</dbReference>
<comment type="similarity">
    <text evidence="1">Belongs to the short-chain dehydrogenases/reductases (SDR) family.</text>
</comment>
<dbReference type="GO" id="GO:0006633">
    <property type="term" value="P:fatty acid biosynthetic process"/>
    <property type="evidence" value="ECO:0007669"/>
    <property type="project" value="TreeGrafter"/>
</dbReference>
<dbReference type="InterPro" id="IPR002347">
    <property type="entry name" value="SDR_fam"/>
</dbReference>
<feature type="region of interest" description="Disordered" evidence="2">
    <location>
        <begin position="51"/>
        <end position="72"/>
    </location>
</feature>
<dbReference type="PANTHER" id="PTHR42760:SF122">
    <property type="entry name" value="NAD(P)-BINDING PROTEIN"/>
    <property type="match status" value="1"/>
</dbReference>
<reference evidence="3 4" key="1">
    <citation type="journal article" date="2018" name="PLoS Pathog.">
        <title>Evolution of structural diversity of trichothecenes, a family of toxins produced by plant pathogenic and entomopathogenic fungi.</title>
        <authorList>
            <person name="Proctor R.H."/>
            <person name="McCormick S.P."/>
            <person name="Kim H.S."/>
            <person name="Cardoza R.E."/>
            <person name="Stanley A.M."/>
            <person name="Lindo L."/>
            <person name="Kelly A."/>
            <person name="Brown D.W."/>
            <person name="Lee T."/>
            <person name="Vaughan M.M."/>
            <person name="Alexander N.J."/>
            <person name="Busman M."/>
            <person name="Gutierrez S."/>
        </authorList>
    </citation>
    <scope>NUCLEOTIDE SEQUENCE [LARGE SCALE GENOMIC DNA]</scope>
    <source>
        <strain evidence="3 4">IBT 40837</strain>
    </source>
</reference>
<dbReference type="GO" id="GO:0016616">
    <property type="term" value="F:oxidoreductase activity, acting on the CH-OH group of donors, NAD or NADP as acceptor"/>
    <property type="evidence" value="ECO:0007669"/>
    <property type="project" value="TreeGrafter"/>
</dbReference>
<keyword evidence="4" id="KW-1185">Reference proteome</keyword>
<dbReference type="STRING" id="490622.A0A395N7Y0"/>
<feature type="non-terminal residue" evidence="3">
    <location>
        <position position="1"/>
    </location>
</feature>
<dbReference type="Pfam" id="PF00106">
    <property type="entry name" value="adh_short"/>
    <property type="match status" value="1"/>
</dbReference>
<comment type="caution">
    <text evidence="3">The sequence shown here is derived from an EMBL/GenBank/DDBJ whole genome shotgun (WGS) entry which is preliminary data.</text>
</comment>